<name>A0ABU0U844_9SPHI</name>
<sequence>MAILKQAMNIKINVQAKYNLQVTGKVQKLADKLNAEAREGNLILASNKRVHGRGNKEGEI</sequence>
<dbReference type="EMBL" id="JAUTBA010000001">
    <property type="protein sequence ID" value="MDQ1151128.1"/>
    <property type="molecule type" value="Genomic_DNA"/>
</dbReference>
<organism evidence="1 2">
    <name type="scientific">Sphingobacterium zeae</name>
    <dbReference type="NCBI Taxonomy" id="1776859"/>
    <lineage>
        <taxon>Bacteria</taxon>
        <taxon>Pseudomonadati</taxon>
        <taxon>Bacteroidota</taxon>
        <taxon>Sphingobacteriia</taxon>
        <taxon>Sphingobacteriales</taxon>
        <taxon>Sphingobacteriaceae</taxon>
        <taxon>Sphingobacterium</taxon>
    </lineage>
</organism>
<reference evidence="1 2" key="1">
    <citation type="submission" date="2023-07" db="EMBL/GenBank/DDBJ databases">
        <title>Functional and genomic diversity of the sorghum phyllosphere microbiome.</title>
        <authorList>
            <person name="Shade A."/>
        </authorList>
    </citation>
    <scope>NUCLEOTIDE SEQUENCE [LARGE SCALE GENOMIC DNA]</scope>
    <source>
        <strain evidence="1 2">SORGH_AS_0892</strain>
    </source>
</reference>
<accession>A0ABU0U844</accession>
<proteinExistence type="predicted"/>
<comment type="caution">
    <text evidence="1">The sequence shown here is derived from an EMBL/GenBank/DDBJ whole genome shotgun (WGS) entry which is preliminary data.</text>
</comment>
<keyword evidence="2" id="KW-1185">Reference proteome</keyword>
<evidence type="ECO:0000313" key="1">
    <source>
        <dbReference type="EMBL" id="MDQ1151128.1"/>
    </source>
</evidence>
<evidence type="ECO:0000313" key="2">
    <source>
        <dbReference type="Proteomes" id="UP001244640"/>
    </source>
</evidence>
<dbReference type="Proteomes" id="UP001244640">
    <property type="component" value="Unassembled WGS sequence"/>
</dbReference>
<gene>
    <name evidence="1" type="ORF">QE382_003112</name>
</gene>
<protein>
    <submittedName>
        <fullName evidence="1">Uncharacterized protein</fullName>
    </submittedName>
</protein>